<dbReference type="PANTHER" id="PTHR21310">
    <property type="entry name" value="AMINOGLYCOSIDE PHOSPHOTRANSFERASE-RELATED-RELATED"/>
    <property type="match status" value="1"/>
</dbReference>
<dbReference type="InterPro" id="IPR051678">
    <property type="entry name" value="AGP_Transferase"/>
</dbReference>
<dbReference type="SUPFAM" id="SSF56112">
    <property type="entry name" value="Protein kinase-like (PK-like)"/>
    <property type="match status" value="1"/>
</dbReference>
<dbReference type="AlphaFoldDB" id="A0A5V0Q2S4"/>
<protein>
    <submittedName>
        <fullName evidence="2">Aminoglycoside phosphotransferase family protein</fullName>
    </submittedName>
</protein>
<feature type="domain" description="Aminoglycoside phosphotransferase" evidence="1">
    <location>
        <begin position="36"/>
        <end position="263"/>
    </location>
</feature>
<dbReference type="EMBL" id="AAGWQQ010000003">
    <property type="protein sequence ID" value="EBS7980659.1"/>
    <property type="molecule type" value="Genomic_DNA"/>
</dbReference>
<accession>A0A5V0Q2S4</accession>
<comment type="caution">
    <text evidence="2">The sequence shown here is derived from an EMBL/GenBank/DDBJ whole genome shotgun (WGS) entry which is preliminary data.</text>
</comment>
<evidence type="ECO:0000313" key="2">
    <source>
        <dbReference type="EMBL" id="EBS7980659.1"/>
    </source>
</evidence>
<dbReference type="Pfam" id="PF01636">
    <property type="entry name" value="APH"/>
    <property type="match status" value="1"/>
</dbReference>
<dbReference type="Gene3D" id="3.90.1200.10">
    <property type="match status" value="1"/>
</dbReference>
<name>A0A5V0Q2S4_SALER</name>
<dbReference type="InterPro" id="IPR002575">
    <property type="entry name" value="Aminoglycoside_PTrfase"/>
</dbReference>
<reference evidence="2" key="1">
    <citation type="submission" date="2018-07" db="EMBL/GenBank/DDBJ databases">
        <authorList>
            <consortium name="PulseNet: The National Subtyping Network for Foodborne Disease Surveillance"/>
            <person name="Tarr C.L."/>
            <person name="Trees E."/>
            <person name="Katz L.S."/>
            <person name="Carleton-Romer H.A."/>
            <person name="Stroika S."/>
            <person name="Kucerova Z."/>
            <person name="Roache K.F."/>
            <person name="Sabol A.L."/>
            <person name="Besser J."/>
            <person name="Gerner-Smidt P."/>
        </authorList>
    </citation>
    <scope>NUCLEOTIDE SEQUENCE</scope>
    <source>
        <strain evidence="2">PNUSAS015592</strain>
    </source>
</reference>
<dbReference type="GO" id="GO:0016740">
    <property type="term" value="F:transferase activity"/>
    <property type="evidence" value="ECO:0007669"/>
    <property type="project" value="UniProtKB-KW"/>
</dbReference>
<gene>
    <name evidence="2" type="ORF">CEJ09_02150</name>
</gene>
<dbReference type="PANTHER" id="PTHR21310:SF42">
    <property type="entry name" value="BIFUNCTIONAL AAC_APH"/>
    <property type="match status" value="1"/>
</dbReference>
<dbReference type="Gene3D" id="3.30.200.20">
    <property type="entry name" value="Phosphorylase Kinase, domain 1"/>
    <property type="match status" value="1"/>
</dbReference>
<proteinExistence type="predicted"/>
<dbReference type="InterPro" id="IPR011009">
    <property type="entry name" value="Kinase-like_dom_sf"/>
</dbReference>
<organism evidence="2">
    <name type="scientific">Salmonella enterica</name>
    <name type="common">Salmonella choleraesuis</name>
    <dbReference type="NCBI Taxonomy" id="28901"/>
    <lineage>
        <taxon>Bacteria</taxon>
        <taxon>Pseudomonadati</taxon>
        <taxon>Pseudomonadota</taxon>
        <taxon>Gammaproteobacteria</taxon>
        <taxon>Enterobacterales</taxon>
        <taxon>Enterobacteriaceae</taxon>
        <taxon>Salmonella</taxon>
    </lineage>
</organism>
<evidence type="ECO:0000259" key="1">
    <source>
        <dbReference type="Pfam" id="PF01636"/>
    </source>
</evidence>
<keyword evidence="2" id="KW-0808">Transferase</keyword>
<sequence length="302" mass="34209">MLTVFQERMVMEINQELVYLLISNQFPQWSNLVIRPVEMSGWDNRTFHLGDDKLVRLPSAENYAGQVEKEQEWLPKLAPFLPNKIPVPLGMGTPNENYPWKWSVYRWIEGKTIASSPEVDLCVLAKDLANFLVALQSVDPKGGPVAGPQSFYRGGSVTVYDSETRHAIRVLNNKINPSLVTEIWEAGCVHTWSEEPVWVHGDISAGNLLINNNRLDAVIDFGQLCIGDPACDLVIAWTLFDAESRRVFHDTFLPDPYTWARARSWALWKALIVMLNVEQTNIVEANQAHRTFENILSEYGGA</sequence>
<dbReference type="CDD" id="cd05155">
    <property type="entry name" value="APH_ChoK_like_1"/>
    <property type="match status" value="1"/>
</dbReference>